<keyword evidence="3" id="KW-0325">Glycoprotein</keyword>
<dbReference type="GO" id="GO:0005886">
    <property type="term" value="C:plasma membrane"/>
    <property type="evidence" value="ECO:0007669"/>
    <property type="project" value="TreeGrafter"/>
</dbReference>
<accession>A0A2G9TRL5</accession>
<dbReference type="PANTHER" id="PTHR22625">
    <property type="entry name" value="PLEXIN"/>
    <property type="match status" value="1"/>
</dbReference>
<dbReference type="InterPro" id="IPR002165">
    <property type="entry name" value="Plexin_repeat"/>
</dbReference>
<dbReference type="Pfam" id="PF01437">
    <property type="entry name" value="PSI"/>
    <property type="match status" value="1"/>
</dbReference>
<evidence type="ECO:0000256" key="1">
    <source>
        <dbReference type="ARBA" id="ARBA00004370"/>
    </source>
</evidence>
<dbReference type="GO" id="GO:0008045">
    <property type="term" value="P:motor neuron axon guidance"/>
    <property type="evidence" value="ECO:0007669"/>
    <property type="project" value="TreeGrafter"/>
</dbReference>
<dbReference type="InterPro" id="IPR031148">
    <property type="entry name" value="Plexin"/>
</dbReference>
<keyword evidence="5" id="KW-1185">Reference proteome</keyword>
<dbReference type="InterPro" id="IPR013783">
    <property type="entry name" value="Ig-like_fold"/>
</dbReference>
<dbReference type="GO" id="GO:0008360">
    <property type="term" value="P:regulation of cell shape"/>
    <property type="evidence" value="ECO:0007669"/>
    <property type="project" value="TreeGrafter"/>
</dbReference>
<dbReference type="Proteomes" id="UP000230423">
    <property type="component" value="Unassembled WGS sequence"/>
</dbReference>
<keyword evidence="2" id="KW-0472">Membrane</keyword>
<dbReference type="GO" id="GO:0007162">
    <property type="term" value="P:negative regulation of cell adhesion"/>
    <property type="evidence" value="ECO:0007669"/>
    <property type="project" value="TreeGrafter"/>
</dbReference>
<evidence type="ECO:0000313" key="5">
    <source>
        <dbReference type="Proteomes" id="UP000230423"/>
    </source>
</evidence>
<dbReference type="GO" id="GO:0017154">
    <property type="term" value="F:semaphorin receptor activity"/>
    <property type="evidence" value="ECO:0007669"/>
    <property type="project" value="InterPro"/>
</dbReference>
<gene>
    <name evidence="4" type="ORF">TELCIR_17927</name>
</gene>
<protein>
    <submittedName>
        <fullName evidence="4">Plexin repeat-containing domain protein</fullName>
    </submittedName>
</protein>
<dbReference type="GO" id="GO:0097374">
    <property type="term" value="P:sensory neuron axon guidance"/>
    <property type="evidence" value="ECO:0007669"/>
    <property type="project" value="TreeGrafter"/>
</dbReference>
<dbReference type="GO" id="GO:0030334">
    <property type="term" value="P:regulation of cell migration"/>
    <property type="evidence" value="ECO:0007669"/>
    <property type="project" value="TreeGrafter"/>
</dbReference>
<evidence type="ECO:0000313" key="4">
    <source>
        <dbReference type="EMBL" id="PIO60575.1"/>
    </source>
</evidence>
<comment type="subcellular location">
    <subcellularLocation>
        <location evidence="1">Membrane</location>
    </subcellularLocation>
</comment>
<proteinExistence type="predicted"/>
<organism evidence="4 5">
    <name type="scientific">Teladorsagia circumcincta</name>
    <name type="common">Brown stomach worm</name>
    <name type="synonym">Ostertagia circumcincta</name>
    <dbReference type="NCBI Taxonomy" id="45464"/>
    <lineage>
        <taxon>Eukaryota</taxon>
        <taxon>Metazoa</taxon>
        <taxon>Ecdysozoa</taxon>
        <taxon>Nematoda</taxon>
        <taxon>Chromadorea</taxon>
        <taxon>Rhabditida</taxon>
        <taxon>Rhabditina</taxon>
        <taxon>Rhabditomorpha</taxon>
        <taxon>Strongyloidea</taxon>
        <taxon>Trichostrongylidae</taxon>
        <taxon>Teladorsagia</taxon>
    </lineage>
</organism>
<evidence type="ECO:0000256" key="2">
    <source>
        <dbReference type="ARBA" id="ARBA00023136"/>
    </source>
</evidence>
<dbReference type="GO" id="GO:0050772">
    <property type="term" value="P:positive regulation of axonogenesis"/>
    <property type="evidence" value="ECO:0007669"/>
    <property type="project" value="TreeGrafter"/>
</dbReference>
<dbReference type="EMBL" id="KZ355185">
    <property type="protein sequence ID" value="PIO60575.1"/>
    <property type="molecule type" value="Genomic_DNA"/>
</dbReference>
<sequence length="258" mass="28372">MVKSMKNGRSAVMSLWGHDLWRTKDGFVGWQMDFGCRKKAKGQVEGTRDMASLKRYAIDSFKSKSPAQLEEYDRRNVGDGRMGFVVQQLDVRQLNIFAVLPKGSYVCLFGSSSSAATWTEVGVSCSLPSLRPASDLPSSITELLALSTSSSSYRIVEYNFTVYNCGAFMTCSSCSAPETGCDWCIDSHKCVSSGKCNTERATECVHIKQPTQLTIPKGSSQEISFNVAHMDRLPQKGSYSCRVVMNGTTVLSKARLSE</sequence>
<reference evidence="4 5" key="1">
    <citation type="submission" date="2015-09" db="EMBL/GenBank/DDBJ databases">
        <title>Draft genome of the parasitic nematode Teladorsagia circumcincta isolate WARC Sus (inbred).</title>
        <authorList>
            <person name="Mitreva M."/>
        </authorList>
    </citation>
    <scope>NUCLEOTIDE SEQUENCE [LARGE SCALE GENOMIC DNA]</scope>
    <source>
        <strain evidence="4 5">S</strain>
    </source>
</reference>
<dbReference type="AlphaFoldDB" id="A0A2G9TRL5"/>
<dbReference type="Gene3D" id="2.60.40.10">
    <property type="entry name" value="Immunoglobulins"/>
    <property type="match status" value="2"/>
</dbReference>
<dbReference type="PANTHER" id="PTHR22625:SF44">
    <property type="entry name" value="PLEXIN-B"/>
    <property type="match status" value="1"/>
</dbReference>
<feature type="non-terminal residue" evidence="4">
    <location>
        <position position="258"/>
    </location>
</feature>
<name>A0A2G9TRL5_TELCI</name>
<dbReference type="OrthoDB" id="125363at2759"/>
<evidence type="ECO:0000256" key="3">
    <source>
        <dbReference type="ARBA" id="ARBA00023180"/>
    </source>
</evidence>
<dbReference type="GO" id="GO:0002116">
    <property type="term" value="C:semaphorin receptor complex"/>
    <property type="evidence" value="ECO:0007669"/>
    <property type="project" value="TreeGrafter"/>
</dbReference>